<evidence type="ECO:0000256" key="1">
    <source>
        <dbReference type="SAM" id="Phobius"/>
    </source>
</evidence>
<keyword evidence="1" id="KW-0472">Membrane</keyword>
<protein>
    <submittedName>
        <fullName evidence="2">Uncharacterized protein</fullName>
    </submittedName>
</protein>
<proteinExistence type="predicted"/>
<evidence type="ECO:0000313" key="2">
    <source>
        <dbReference type="EMBL" id="DAE06864.1"/>
    </source>
</evidence>
<feature type="transmembrane region" description="Helical" evidence="1">
    <location>
        <begin position="21"/>
        <end position="40"/>
    </location>
</feature>
<keyword evidence="1" id="KW-1133">Transmembrane helix</keyword>
<sequence length="103" mass="11799">MKRKKKRRDIMTFSKKWVSRLMCASIVWISLSYVLAFMGMTDIAESLSSTVVTGVIFVMLPYFAKSLFETKWEKDLEFKKEQFNSNINKGDAIDNPDDSSAVG</sequence>
<dbReference type="EMBL" id="BK015443">
    <property type="protein sequence ID" value="DAE06864.1"/>
    <property type="molecule type" value="Genomic_DNA"/>
</dbReference>
<reference evidence="2" key="1">
    <citation type="journal article" date="2021" name="Proc. Natl. Acad. Sci. U.S.A.">
        <title>A Catalog of Tens of Thousands of Viruses from Human Metagenomes Reveals Hidden Associations with Chronic Diseases.</title>
        <authorList>
            <person name="Tisza M.J."/>
            <person name="Buck C.B."/>
        </authorList>
    </citation>
    <scope>NUCLEOTIDE SEQUENCE</scope>
    <source>
        <strain evidence="2">CtL0q1</strain>
    </source>
</reference>
<organism evidence="2">
    <name type="scientific">Siphoviridae sp. ctL0q1</name>
    <dbReference type="NCBI Taxonomy" id="2825449"/>
    <lineage>
        <taxon>Viruses</taxon>
        <taxon>Duplodnaviria</taxon>
        <taxon>Heunggongvirae</taxon>
        <taxon>Uroviricota</taxon>
        <taxon>Caudoviricetes</taxon>
    </lineage>
</organism>
<name>A0A8S5PJG6_9CAUD</name>
<accession>A0A8S5PJG6</accession>
<keyword evidence="1" id="KW-0812">Transmembrane</keyword>
<feature type="transmembrane region" description="Helical" evidence="1">
    <location>
        <begin position="46"/>
        <end position="64"/>
    </location>
</feature>